<protein>
    <submittedName>
        <fullName evidence="4">Uncharacterized protein LOC118478235</fullName>
    </submittedName>
</protein>
<name>A0ABM1VY06_APLCA</name>
<evidence type="ECO:0000313" key="3">
    <source>
        <dbReference type="Proteomes" id="UP000694888"/>
    </source>
</evidence>
<gene>
    <name evidence="4" type="primary">LOC118478235</name>
</gene>
<proteinExistence type="predicted"/>
<dbReference type="GeneID" id="118478235"/>
<dbReference type="RefSeq" id="XP_035827299.1">
    <property type="nucleotide sequence ID" value="XM_035971406.1"/>
</dbReference>
<dbReference type="Proteomes" id="UP000694888">
    <property type="component" value="Unplaced"/>
</dbReference>
<feature type="transmembrane region" description="Helical" evidence="2">
    <location>
        <begin position="116"/>
        <end position="138"/>
    </location>
</feature>
<sequence>MSSTSSYGSIDLNSDQGSSSSDKKRTKIWTMSHTTERPKMSSPSVGVAYDINNQPMSVNTFGSVNPDVTSEVDLNTTSETDVEDKKQYEPNILERALERTICYHPRRKSKASKLTIGLLCILTLGFHAAILVVSPIYVSSIR</sequence>
<keyword evidence="2" id="KW-0472">Membrane</keyword>
<reference evidence="4" key="1">
    <citation type="submission" date="2025-08" db="UniProtKB">
        <authorList>
            <consortium name="RefSeq"/>
        </authorList>
    </citation>
    <scope>IDENTIFICATION</scope>
</reference>
<evidence type="ECO:0000256" key="1">
    <source>
        <dbReference type="SAM" id="MobiDB-lite"/>
    </source>
</evidence>
<keyword evidence="2" id="KW-1133">Transmembrane helix</keyword>
<evidence type="ECO:0000256" key="2">
    <source>
        <dbReference type="SAM" id="Phobius"/>
    </source>
</evidence>
<evidence type="ECO:0000313" key="4">
    <source>
        <dbReference type="RefSeq" id="XP_035827299.1"/>
    </source>
</evidence>
<keyword evidence="3" id="KW-1185">Reference proteome</keyword>
<feature type="compositionally biased region" description="Polar residues" evidence="1">
    <location>
        <begin position="1"/>
        <end position="20"/>
    </location>
</feature>
<organism evidence="3 4">
    <name type="scientific">Aplysia californica</name>
    <name type="common">California sea hare</name>
    <dbReference type="NCBI Taxonomy" id="6500"/>
    <lineage>
        <taxon>Eukaryota</taxon>
        <taxon>Metazoa</taxon>
        <taxon>Spiralia</taxon>
        <taxon>Lophotrochozoa</taxon>
        <taxon>Mollusca</taxon>
        <taxon>Gastropoda</taxon>
        <taxon>Heterobranchia</taxon>
        <taxon>Euthyneura</taxon>
        <taxon>Tectipleura</taxon>
        <taxon>Aplysiida</taxon>
        <taxon>Aplysioidea</taxon>
        <taxon>Aplysiidae</taxon>
        <taxon>Aplysia</taxon>
    </lineage>
</organism>
<feature type="region of interest" description="Disordered" evidence="1">
    <location>
        <begin position="1"/>
        <end position="46"/>
    </location>
</feature>
<keyword evidence="2" id="KW-0812">Transmembrane</keyword>
<accession>A0ABM1VY06</accession>